<dbReference type="iPTMnet" id="D3Z3D0"/>
<evidence type="ECO:0000256" key="3">
    <source>
        <dbReference type="ARBA" id="ARBA00022771"/>
    </source>
</evidence>
<reference evidence="10" key="6">
    <citation type="submission" date="2025-09" db="UniProtKB">
        <authorList>
            <consortium name="Ensembl"/>
        </authorList>
    </citation>
    <scope>IDENTIFICATION</scope>
    <source>
        <strain evidence="10">C57BL/6J</strain>
    </source>
</reference>
<evidence type="ECO:0000256" key="1">
    <source>
        <dbReference type="ARBA" id="ARBA00004123"/>
    </source>
</evidence>
<feature type="domain" description="NuBaID C-terminal" evidence="9">
    <location>
        <begin position="248"/>
        <end position="399"/>
    </location>
</feature>
<reference evidence="10 12" key="2">
    <citation type="journal article" date="2009" name="PLoS Biol.">
        <title>Lineage-specific biology revealed by a finished genome assembly of the mouse.</title>
        <authorList>
            <consortium name="Mouse Genome Sequencing Consortium"/>
            <person name="Church D.M."/>
            <person name="Goodstadt L."/>
            <person name="Hillier L.W."/>
            <person name="Zody M.C."/>
            <person name="Goldstein S."/>
            <person name="She X."/>
            <person name="Bult C.J."/>
            <person name="Agarwala R."/>
            <person name="Cherry J.L."/>
            <person name="DiCuccio M."/>
            <person name="Hlavina W."/>
            <person name="Kapustin Y."/>
            <person name="Meric P."/>
            <person name="Maglott D."/>
            <person name="Birtle Z."/>
            <person name="Marques A.C."/>
            <person name="Graves T."/>
            <person name="Zhou S."/>
            <person name="Teague B."/>
            <person name="Potamousis K."/>
            <person name="Churas C."/>
            <person name="Place M."/>
            <person name="Herschleb J."/>
            <person name="Runnheim R."/>
            <person name="Forrest D."/>
            <person name="Amos-Landgraf J."/>
            <person name="Schwartz D.C."/>
            <person name="Cheng Z."/>
            <person name="Lindblad-Toh K."/>
            <person name="Eichler E.E."/>
            <person name="Ponting C.P."/>
        </authorList>
    </citation>
    <scope>NUCLEOTIDE SEQUENCE [LARGE SCALE GENOMIC DNA]</scope>
    <source>
        <strain evidence="10 12">C57BL/6J</strain>
    </source>
</reference>
<keyword evidence="2" id="KW-0479">Metal-binding</keyword>
<dbReference type="GO" id="GO:0008270">
    <property type="term" value="F:zinc ion binding"/>
    <property type="evidence" value="ECO:0007669"/>
    <property type="project" value="UniProtKB-KW"/>
</dbReference>
<reference evidence="10" key="5">
    <citation type="submission" date="2025-08" db="UniProtKB">
        <authorList>
            <consortium name="Ensembl"/>
        </authorList>
    </citation>
    <scope>IDENTIFICATION</scope>
    <source>
        <strain evidence="10">C57BL/6J</strain>
    </source>
</reference>
<evidence type="ECO:0000313" key="10">
    <source>
        <dbReference type="Ensembl" id="ENSMUSP00000110838.2"/>
    </source>
</evidence>
<comment type="function">
    <text evidence="6">Required for proper positioning of a substantial amount of TPR at the nuclear basket (NB) through interaction with TPR.</text>
</comment>
<proteinExistence type="evidence at protein level"/>
<evidence type="ECO:0000259" key="8">
    <source>
        <dbReference type="Pfam" id="PF07967"/>
    </source>
</evidence>
<dbReference type="Proteomes" id="UP000000589">
    <property type="component" value="Chromosome 6"/>
</dbReference>
<evidence type="ECO:0007829" key="16">
    <source>
        <dbReference type="PubMed" id="21183079"/>
    </source>
</evidence>
<organism evidence="10 12">
    <name type="scientific">Mus musculus</name>
    <name type="common">Mouse</name>
    <dbReference type="NCBI Taxonomy" id="10090"/>
    <lineage>
        <taxon>Eukaryota</taxon>
        <taxon>Metazoa</taxon>
        <taxon>Chordata</taxon>
        <taxon>Craniata</taxon>
        <taxon>Vertebrata</taxon>
        <taxon>Euteleostomi</taxon>
        <taxon>Mammalia</taxon>
        <taxon>Eutheria</taxon>
        <taxon>Euarchontoglires</taxon>
        <taxon>Glires</taxon>
        <taxon>Rodentia</taxon>
        <taxon>Myomorpha</taxon>
        <taxon>Muroidea</taxon>
        <taxon>Muridae</taxon>
        <taxon>Murinae</taxon>
        <taxon>Mus</taxon>
        <taxon>Mus</taxon>
    </lineage>
</organism>
<sequence>MAATSEGPLFAASIEKTWGSVVRSPEGTPQKVRELIDEGIVPEEGGTEPKDTAATFQSVDGSPQAEQSPLESTSKEAFFHRVETFSSLKWAGKPPELSPLICAKYGWVTVECDMLKCSSCQAFLCASLQPTFDFGRYKERCAELKKSLCSAHEKFCFWPDSPSPDRFGMLPLGEPAVLISEFLDRFQSLCHLDLQLPSLRPEDLKTMCLTEDAVSALLHLLEDELDFHADDRKTTSKLGSDVQVQATACVLSLCGWACSSLEPTQLSLITCYQCMRKVGLWGFQQIESSMTDLEASFGLTSSPIPGVEGRPEHFPLVPESPRRMMTRSQDATVSPGSEQDTSPRSFFDPTSQHRDWCPWVNITLVKETKENGETEVDACTPAEPGWKAVLTILLAHKRSNQPAETDSMSLSEKSRKVFRIFRQWESSSSS</sequence>
<dbReference type="InterPro" id="IPR012935">
    <property type="entry name" value="NuBaID_N"/>
</dbReference>
<dbReference type="PANTHER" id="PTHR15835:SF6">
    <property type="entry name" value="ZINC FINGER C3HC-TYPE PROTEIN 1"/>
    <property type="match status" value="1"/>
</dbReference>
<dbReference type="PeptideAtlas" id="D3Z3D0"/>
<feature type="region of interest" description="Disordered" evidence="7">
    <location>
        <begin position="21"/>
        <end position="73"/>
    </location>
</feature>
<evidence type="ECO:0000256" key="2">
    <source>
        <dbReference type="ARBA" id="ARBA00022723"/>
    </source>
</evidence>
<dbReference type="Bgee" id="ENSMUSG00000039130">
    <property type="expression patterns" value="Expressed in otic placode and 259 other cell types or tissues"/>
</dbReference>
<keyword evidence="4" id="KW-0862">Zinc</keyword>
<dbReference type="Antibodypedia" id="17928">
    <property type="antibodies" value="255 antibodies from 31 providers"/>
</dbReference>
<dbReference type="InterPro" id="IPR013909">
    <property type="entry name" value="NuBaID_C"/>
</dbReference>
<keyword evidence="3" id="KW-0863">Zinc-finger</keyword>
<dbReference type="jPOST" id="D3Z3D0"/>
<dbReference type="GO" id="GO:0005634">
    <property type="term" value="C:nucleus"/>
    <property type="evidence" value="ECO:0007669"/>
    <property type="project" value="UniProtKB-SubCell"/>
</dbReference>
<feature type="region of interest" description="Disordered" evidence="7">
    <location>
        <begin position="324"/>
        <end position="349"/>
    </location>
</feature>
<reference evidence="15" key="1">
    <citation type="journal article" date="2004" name="Mol. Cell. Proteomics">
        <title>Phosphoproteomic analysis of the developing mouse brain.</title>
        <authorList>
            <person name="Ballif B.A."/>
            <person name="Villen J."/>
            <person name="Beausoleil S.A."/>
            <person name="Schwartz D."/>
            <person name="Gygi S.P."/>
        </authorList>
    </citation>
    <scope>IDENTIFICATION BY MASS SPECTROMETRY [LARGE SCALE ANALYSIS]</scope>
</reference>
<evidence type="ECO:0007829" key="14">
    <source>
        <dbReference type="ProteomicsDB" id="D3Z3D0"/>
    </source>
</evidence>
<dbReference type="VEuPathDB" id="HostDB:ENSMUSG00000039130"/>
<evidence type="ECO:0000313" key="11">
    <source>
        <dbReference type="MGI" id="MGI:1916023"/>
    </source>
</evidence>
<dbReference type="AlphaFoldDB" id="D3Z3D0"/>
<evidence type="ECO:0000259" key="9">
    <source>
        <dbReference type="Pfam" id="PF08600"/>
    </source>
</evidence>
<keyword evidence="13 14" id="KW-1267">Proteomics identification</keyword>
<evidence type="ECO:0000256" key="5">
    <source>
        <dbReference type="ARBA" id="ARBA00023242"/>
    </source>
</evidence>
<reference evidence="10 12" key="4">
    <citation type="journal article" date="2011" name="PLoS Biol.">
        <title>Modernizing reference genome assemblies.</title>
        <authorList>
            <person name="Church D.M."/>
            <person name="Schneider V.A."/>
            <person name="Graves T."/>
            <person name="Auger K."/>
            <person name="Cunningham F."/>
            <person name="Bouk N."/>
            <person name="Chen H.C."/>
            <person name="Agarwala R."/>
            <person name="McLaren W.M."/>
            <person name="Ritchie G.R."/>
            <person name="Albracht D."/>
            <person name="Kremitzki M."/>
            <person name="Rock S."/>
            <person name="Kotkiewicz H."/>
            <person name="Kremitzki C."/>
            <person name="Wollam A."/>
            <person name="Trani L."/>
            <person name="Fulton L."/>
            <person name="Fulton R."/>
            <person name="Matthews L."/>
            <person name="Whitehead S."/>
            <person name="Chow W."/>
            <person name="Torrance J."/>
            <person name="Dunn M."/>
            <person name="Harden G."/>
            <person name="Threadgold G."/>
            <person name="Wood J."/>
            <person name="Collins J."/>
            <person name="Heath P."/>
            <person name="Griffiths G."/>
            <person name="Pelan S."/>
            <person name="Grafham D."/>
            <person name="Eichler E.E."/>
            <person name="Weinstock G."/>
            <person name="Mardis E.R."/>
            <person name="Wilson R.K."/>
            <person name="Howe K."/>
            <person name="Flicek P."/>
            <person name="Hubbard T."/>
        </authorList>
    </citation>
    <scope>NUCLEOTIDE SEQUENCE [LARGE SCALE GENOMIC DNA]</scope>
    <source>
        <strain evidence="10 12">C57BL/6J</strain>
    </source>
</reference>
<protein>
    <submittedName>
        <fullName evidence="10">Zinc finger, C3HC type 1</fullName>
    </submittedName>
</protein>
<evidence type="ECO:0000313" key="12">
    <source>
        <dbReference type="Proteomes" id="UP000000589"/>
    </source>
</evidence>
<dbReference type="ProteomicsDB" id="304441"/>
<dbReference type="Pfam" id="PF08600">
    <property type="entry name" value="NuBaID_C"/>
    <property type="match status" value="1"/>
</dbReference>
<keyword evidence="5" id="KW-0539">Nucleus</keyword>
<dbReference type="Ensembl" id="ENSMUST00000115184.2">
    <property type="protein sequence ID" value="ENSMUSP00000110838.2"/>
    <property type="gene ID" value="ENSMUSG00000039130.19"/>
</dbReference>
<evidence type="ECO:0007829" key="13">
    <source>
        <dbReference type="PeptideAtlas" id="D3Z3D0"/>
    </source>
</evidence>
<evidence type="ECO:0000256" key="6">
    <source>
        <dbReference type="ARBA" id="ARBA00044931"/>
    </source>
</evidence>
<feature type="compositionally biased region" description="Polar residues" evidence="7">
    <location>
        <begin position="54"/>
        <end position="72"/>
    </location>
</feature>
<feature type="compositionally biased region" description="Polar residues" evidence="7">
    <location>
        <begin position="326"/>
        <end position="349"/>
    </location>
</feature>
<reference evidence="16" key="3">
    <citation type="journal article" date="2010" name="Cell">
        <title>A tissue-specific atlas of mouse protein phosphorylation and expression.</title>
        <authorList>
            <person name="Huttlin E.L."/>
            <person name="Jedrychowski M.P."/>
            <person name="Elias J.E."/>
            <person name="Goswami T."/>
            <person name="Rad R."/>
            <person name="Beausoleil S.A."/>
            <person name="Villen J."/>
            <person name="Haas W."/>
            <person name="Sowa M.E."/>
            <person name="Gygi S.P."/>
        </authorList>
    </citation>
    <scope>IDENTIFICATION BY MASS SPECTROMETRY [LARGE SCALE ANALYSIS]</scope>
</reference>
<feature type="domain" description="C3HC-type" evidence="8">
    <location>
        <begin position="73"/>
        <end position="199"/>
    </location>
</feature>
<name>D3Z3D0_MOUSE</name>
<dbReference type="PANTHER" id="PTHR15835">
    <property type="entry name" value="NUCLEAR-INTERACTING PARTNER OF ALK"/>
    <property type="match status" value="1"/>
</dbReference>
<dbReference type="AGR" id="MGI:1916023"/>
<dbReference type="GeneTree" id="ENSGT00390000006086"/>
<evidence type="ECO:0007829" key="15">
    <source>
        <dbReference type="PubMed" id="15345747"/>
    </source>
</evidence>
<evidence type="ECO:0000256" key="4">
    <source>
        <dbReference type="ARBA" id="ARBA00022833"/>
    </source>
</evidence>
<evidence type="ECO:0000256" key="7">
    <source>
        <dbReference type="SAM" id="MobiDB-lite"/>
    </source>
</evidence>
<dbReference type="Pfam" id="PF07967">
    <property type="entry name" value="zf-C3HC"/>
    <property type="match status" value="1"/>
</dbReference>
<comment type="subcellular location">
    <subcellularLocation>
        <location evidence="1">Nucleus</location>
    </subcellularLocation>
</comment>
<keyword evidence="12" id="KW-1185">Reference proteome</keyword>
<dbReference type="MGI" id="MGI:1916023">
    <property type="gene designation" value="Zc3hc1"/>
</dbReference>
<gene>
    <name evidence="10 11" type="primary">Zc3hc1</name>
</gene>
<dbReference type="ExpressionAtlas" id="D3Z3D0">
    <property type="expression patterns" value="baseline and differential"/>
</dbReference>
<accession>D3Z3D0</accession>